<name>A0A922HVY6_DERFA</name>
<evidence type="ECO:0000313" key="1">
    <source>
        <dbReference type="EMBL" id="KAH9511395.1"/>
    </source>
</evidence>
<organism evidence="1 2">
    <name type="scientific">Dermatophagoides farinae</name>
    <name type="common">American house dust mite</name>
    <dbReference type="NCBI Taxonomy" id="6954"/>
    <lineage>
        <taxon>Eukaryota</taxon>
        <taxon>Metazoa</taxon>
        <taxon>Ecdysozoa</taxon>
        <taxon>Arthropoda</taxon>
        <taxon>Chelicerata</taxon>
        <taxon>Arachnida</taxon>
        <taxon>Acari</taxon>
        <taxon>Acariformes</taxon>
        <taxon>Sarcoptiformes</taxon>
        <taxon>Astigmata</taxon>
        <taxon>Psoroptidia</taxon>
        <taxon>Analgoidea</taxon>
        <taxon>Pyroglyphidae</taxon>
        <taxon>Dermatophagoidinae</taxon>
        <taxon>Dermatophagoides</taxon>
    </lineage>
</organism>
<reference evidence="1" key="1">
    <citation type="submission" date="2013-05" db="EMBL/GenBank/DDBJ databases">
        <authorList>
            <person name="Yim A.K.Y."/>
            <person name="Chan T.F."/>
            <person name="Ji K.M."/>
            <person name="Liu X.Y."/>
            <person name="Zhou J.W."/>
            <person name="Li R.Q."/>
            <person name="Yang K.Y."/>
            <person name="Li J."/>
            <person name="Li M."/>
            <person name="Law P.T.W."/>
            <person name="Wu Y.L."/>
            <person name="Cai Z.L."/>
            <person name="Qin H."/>
            <person name="Bao Y."/>
            <person name="Leung R.K.K."/>
            <person name="Ng P.K.S."/>
            <person name="Zou J."/>
            <person name="Zhong X.J."/>
            <person name="Ran P.X."/>
            <person name="Zhong N.S."/>
            <person name="Liu Z.G."/>
            <person name="Tsui S.K.W."/>
        </authorList>
    </citation>
    <scope>NUCLEOTIDE SEQUENCE</scope>
    <source>
        <strain evidence="1">Derf</strain>
        <tissue evidence="1">Whole organism</tissue>
    </source>
</reference>
<accession>A0A922HVY6</accession>
<keyword evidence="2" id="KW-1185">Reference proteome</keyword>
<dbReference type="EMBL" id="ASGP02000004">
    <property type="protein sequence ID" value="KAH9511395.1"/>
    <property type="molecule type" value="Genomic_DNA"/>
</dbReference>
<gene>
    <name evidence="1" type="ORF">DERF_009862</name>
</gene>
<evidence type="ECO:0000313" key="2">
    <source>
        <dbReference type="Proteomes" id="UP000790347"/>
    </source>
</evidence>
<comment type="caution">
    <text evidence="1">The sequence shown here is derived from an EMBL/GenBank/DDBJ whole genome shotgun (WGS) entry which is preliminary data.</text>
</comment>
<dbReference type="Proteomes" id="UP000790347">
    <property type="component" value="Unassembled WGS sequence"/>
</dbReference>
<dbReference type="AlphaFoldDB" id="A0A922HVY6"/>
<sequence length="75" mass="8456">MQDVNNAIPCSNQVYYAGSRSATTNKKYKPDTTSQQEFINTDLSLSISIHPTTNEIITHPTVGSPTSERKWHYKI</sequence>
<proteinExistence type="predicted"/>
<protein>
    <submittedName>
        <fullName evidence="1">Uncharacterized protein</fullName>
    </submittedName>
</protein>
<reference evidence="1" key="2">
    <citation type="journal article" date="2022" name="Res Sq">
        <title>Comparative Genomics Reveals Insights into the Divergent Evolution of Astigmatic Mites and Household Pest Adaptations.</title>
        <authorList>
            <person name="Xiong Q."/>
            <person name="Wan A.T.-Y."/>
            <person name="Liu X.-Y."/>
            <person name="Fung C.S.-H."/>
            <person name="Xiao X."/>
            <person name="Malainual N."/>
            <person name="Hou J."/>
            <person name="Wang L."/>
            <person name="Wang M."/>
            <person name="Yang K."/>
            <person name="Cui Y."/>
            <person name="Leung E."/>
            <person name="Nong W."/>
            <person name="Shin S.-K."/>
            <person name="Au S."/>
            <person name="Jeong K.Y."/>
            <person name="Chew F.T."/>
            <person name="Hui J."/>
            <person name="Leung T.F."/>
            <person name="Tungtrongchitr A."/>
            <person name="Zhong N."/>
            <person name="Liu Z."/>
            <person name="Tsui S."/>
        </authorList>
    </citation>
    <scope>NUCLEOTIDE SEQUENCE</scope>
    <source>
        <strain evidence="1">Derf</strain>
        <tissue evidence="1">Whole organism</tissue>
    </source>
</reference>